<dbReference type="GO" id="GO:0003700">
    <property type="term" value="F:DNA-binding transcription factor activity"/>
    <property type="evidence" value="ECO:0007669"/>
    <property type="project" value="TreeGrafter"/>
</dbReference>
<evidence type="ECO:0000256" key="1">
    <source>
        <dbReference type="ARBA" id="ARBA00023125"/>
    </source>
</evidence>
<dbReference type="HOGENOM" id="CLU_091687_2_1_5"/>
<sequence>MPSKDAKRTNARERIIDAAMAIVFEDGARKLSLDAVAERAGVSKGGLLYHFKSKSDLLKGMVARHIAILEDAVAAAHAEIAKDNKPNALIRAYLQAVFVEICTKKKPHTGLLAAIAEEPELLAPVRAHNTRLVAELRAASETPDLAQVALLAVEGSWHMRLFDISPFDDAALKRQFDALTELLANPPANPPARRDEEQPS</sequence>
<dbReference type="SUPFAM" id="SSF46689">
    <property type="entry name" value="Homeodomain-like"/>
    <property type="match status" value="1"/>
</dbReference>
<dbReference type="PANTHER" id="PTHR30055">
    <property type="entry name" value="HTH-TYPE TRANSCRIPTIONAL REGULATOR RUTR"/>
    <property type="match status" value="1"/>
</dbReference>
<dbReference type="InterPro" id="IPR041479">
    <property type="entry name" value="TetR_CgmR_C"/>
</dbReference>
<dbReference type="PRINTS" id="PR00455">
    <property type="entry name" value="HTHTETR"/>
</dbReference>
<dbReference type="PATRIC" id="fig|991905.3.peg.3608"/>
<evidence type="ECO:0000259" key="3">
    <source>
        <dbReference type="PROSITE" id="PS50977"/>
    </source>
</evidence>
<dbReference type="InterPro" id="IPR009057">
    <property type="entry name" value="Homeodomain-like_sf"/>
</dbReference>
<dbReference type="eggNOG" id="COG1309">
    <property type="taxonomic scope" value="Bacteria"/>
</dbReference>
<name>F2J0X0_POLGS</name>
<dbReference type="InterPro" id="IPR050109">
    <property type="entry name" value="HTH-type_TetR-like_transc_reg"/>
</dbReference>
<protein>
    <submittedName>
        <fullName evidence="4">TetR family transcriptional regulator</fullName>
    </submittedName>
</protein>
<accession>F2J0X0</accession>
<evidence type="ECO:0000313" key="5">
    <source>
        <dbReference type="Proteomes" id="UP000008130"/>
    </source>
</evidence>
<dbReference type="Gene3D" id="1.10.357.10">
    <property type="entry name" value="Tetracycline Repressor, domain 2"/>
    <property type="match status" value="1"/>
</dbReference>
<proteinExistence type="predicted"/>
<gene>
    <name evidence="4" type="ordered locus">SL003B_3494</name>
</gene>
<dbReference type="Proteomes" id="UP000008130">
    <property type="component" value="Chromosome"/>
</dbReference>
<dbReference type="PANTHER" id="PTHR30055:SF148">
    <property type="entry name" value="TETR-FAMILY TRANSCRIPTIONAL REGULATOR"/>
    <property type="match status" value="1"/>
</dbReference>
<evidence type="ECO:0000313" key="4">
    <source>
        <dbReference type="EMBL" id="ADZ71916.1"/>
    </source>
</evidence>
<feature type="DNA-binding region" description="H-T-H motif" evidence="2">
    <location>
        <begin position="32"/>
        <end position="51"/>
    </location>
</feature>
<dbReference type="KEGG" id="pgv:SL003B_3494"/>
<dbReference type="RefSeq" id="WP_013654225.1">
    <property type="nucleotide sequence ID" value="NC_015259.1"/>
</dbReference>
<dbReference type="Pfam" id="PF00440">
    <property type="entry name" value="TetR_N"/>
    <property type="match status" value="1"/>
</dbReference>
<reference evidence="4 5" key="1">
    <citation type="journal article" date="2011" name="J. Bacteriol.">
        <title>Complete genome sequence of Polymorphum gilvum SL003B-26A1T, a crude oil-degrading bacterium from oil-polluted saline soil.</title>
        <authorList>
            <person name="Li S.G."/>
            <person name="Tang Y.Q."/>
            <person name="Nie Y."/>
            <person name="Cai M."/>
            <person name="Wu X.L."/>
        </authorList>
    </citation>
    <scope>NUCLEOTIDE SEQUENCE [LARGE SCALE GENOMIC DNA]</scope>
    <source>
        <strain evidence="5">LMG 25793 / CGMCC 1.9160 / SL003B-26A1</strain>
    </source>
</reference>
<dbReference type="Pfam" id="PF17937">
    <property type="entry name" value="TetR_C_28"/>
    <property type="match status" value="1"/>
</dbReference>
<dbReference type="STRING" id="991905.SL003B_3494"/>
<dbReference type="EMBL" id="CP002568">
    <property type="protein sequence ID" value="ADZ71916.1"/>
    <property type="molecule type" value="Genomic_DNA"/>
</dbReference>
<evidence type="ECO:0000256" key="2">
    <source>
        <dbReference type="PROSITE-ProRule" id="PRU00335"/>
    </source>
</evidence>
<keyword evidence="5" id="KW-1185">Reference proteome</keyword>
<dbReference type="GO" id="GO:0000976">
    <property type="term" value="F:transcription cis-regulatory region binding"/>
    <property type="evidence" value="ECO:0007669"/>
    <property type="project" value="TreeGrafter"/>
</dbReference>
<dbReference type="AlphaFoldDB" id="F2J0X0"/>
<keyword evidence="1 2" id="KW-0238">DNA-binding</keyword>
<feature type="domain" description="HTH tetR-type" evidence="3">
    <location>
        <begin position="9"/>
        <end position="69"/>
    </location>
</feature>
<dbReference type="InterPro" id="IPR001647">
    <property type="entry name" value="HTH_TetR"/>
</dbReference>
<dbReference type="PROSITE" id="PS50977">
    <property type="entry name" value="HTH_TETR_2"/>
    <property type="match status" value="1"/>
</dbReference>
<organism evidence="4 5">
    <name type="scientific">Polymorphum gilvum (strain LMG 25793 / CGMCC 1.9160 / SL003B-26A1)</name>
    <dbReference type="NCBI Taxonomy" id="991905"/>
    <lineage>
        <taxon>Bacteria</taxon>
        <taxon>Pseudomonadati</taxon>
        <taxon>Pseudomonadota</taxon>
        <taxon>Alphaproteobacteria</taxon>
        <taxon>Rhodobacterales</taxon>
        <taxon>Paracoccaceae</taxon>
        <taxon>Polymorphum</taxon>
    </lineage>
</organism>